<protein>
    <recommendedName>
        <fullName evidence="3">NmrA-like domain-containing protein</fullName>
    </recommendedName>
</protein>
<dbReference type="Pfam" id="PF05368">
    <property type="entry name" value="NmrA"/>
    <property type="match status" value="1"/>
</dbReference>
<gene>
    <name evidence="4" type="ORF">Z520_05333</name>
</gene>
<evidence type="ECO:0000256" key="2">
    <source>
        <dbReference type="ARBA" id="ARBA00022857"/>
    </source>
</evidence>
<dbReference type="InterPro" id="IPR051164">
    <property type="entry name" value="NmrA-like_oxidored"/>
</dbReference>
<dbReference type="PANTHER" id="PTHR42748:SF14">
    <property type="entry name" value="SNOAL-LIKE DOMAIN-CONTAINING PROTEIN"/>
    <property type="match status" value="1"/>
</dbReference>
<dbReference type="InterPro" id="IPR036291">
    <property type="entry name" value="NAD(P)-bd_dom_sf"/>
</dbReference>
<dbReference type="OrthoDB" id="300709at2759"/>
<dbReference type="GeneID" id="27711079"/>
<dbReference type="GO" id="GO:0005634">
    <property type="term" value="C:nucleus"/>
    <property type="evidence" value="ECO:0007669"/>
    <property type="project" value="TreeGrafter"/>
</dbReference>
<dbReference type="PANTHER" id="PTHR42748">
    <property type="entry name" value="NITROGEN METABOLITE REPRESSION PROTEIN NMRA FAMILY MEMBER"/>
    <property type="match status" value="1"/>
</dbReference>
<organism evidence="4 5">
    <name type="scientific">Fonsecaea multimorphosa CBS 102226</name>
    <dbReference type="NCBI Taxonomy" id="1442371"/>
    <lineage>
        <taxon>Eukaryota</taxon>
        <taxon>Fungi</taxon>
        <taxon>Dikarya</taxon>
        <taxon>Ascomycota</taxon>
        <taxon>Pezizomycotina</taxon>
        <taxon>Eurotiomycetes</taxon>
        <taxon>Chaetothyriomycetidae</taxon>
        <taxon>Chaetothyriales</taxon>
        <taxon>Herpotrichiellaceae</taxon>
        <taxon>Fonsecaea</taxon>
    </lineage>
</organism>
<name>A0A0D2JZD0_9EURO</name>
<dbReference type="Gene3D" id="3.40.50.720">
    <property type="entry name" value="NAD(P)-binding Rossmann-like Domain"/>
    <property type="match status" value="1"/>
</dbReference>
<keyword evidence="5" id="KW-1185">Reference proteome</keyword>
<feature type="domain" description="NmrA-like" evidence="3">
    <location>
        <begin position="9"/>
        <end position="273"/>
    </location>
</feature>
<evidence type="ECO:0000313" key="5">
    <source>
        <dbReference type="Proteomes" id="UP000053411"/>
    </source>
</evidence>
<sequence>MTTIASFSNARVVVLGGTGAQGRSVFISKTDGGLALANGSNFQVSVLTRDISSSSCRALQAEFPAVKLLQGSYTTEAGLRTAFADQDVVYFNIDSFSVGEPFEYFWTFRAYEIAVQSKIKWFIYSGAGSVDRFVAHGLAEEYRNSHNIVAARLAGWLAAQPLDRLPWSIITGGVYAEMLNRLLKPVPQGDGYVFKLPLNKESIMPLIPLDNYGEAVKWALEHPRESLGKFVSAGPFQLTLDQVADALEQYTGKKTKFQPITLADWMERISANIDPEGRLPRGASPDDTTAFTFRKSFGAWWSIWRDNRIPETKDDSQQWAEVPRLSKYKTLREWMVDVEYNPAHFSTSFKGKQ</sequence>
<evidence type="ECO:0000256" key="1">
    <source>
        <dbReference type="ARBA" id="ARBA00006328"/>
    </source>
</evidence>
<proteinExistence type="inferred from homology"/>
<accession>A0A0D2JZD0</accession>
<comment type="similarity">
    <text evidence="1">Belongs to the NmrA-type oxidoreductase family.</text>
</comment>
<evidence type="ECO:0000313" key="4">
    <source>
        <dbReference type="EMBL" id="KIX98872.1"/>
    </source>
</evidence>
<dbReference type="EMBL" id="KN848070">
    <property type="protein sequence ID" value="KIX98872.1"/>
    <property type="molecule type" value="Genomic_DNA"/>
</dbReference>
<dbReference type="AlphaFoldDB" id="A0A0D2JZD0"/>
<dbReference type="SUPFAM" id="SSF51735">
    <property type="entry name" value="NAD(P)-binding Rossmann-fold domains"/>
    <property type="match status" value="1"/>
</dbReference>
<evidence type="ECO:0000259" key="3">
    <source>
        <dbReference type="Pfam" id="PF05368"/>
    </source>
</evidence>
<dbReference type="Proteomes" id="UP000053411">
    <property type="component" value="Unassembled WGS sequence"/>
</dbReference>
<reference evidence="4 5" key="1">
    <citation type="submission" date="2015-01" db="EMBL/GenBank/DDBJ databases">
        <title>The Genome Sequence of Fonsecaea multimorphosa CBS 102226.</title>
        <authorList>
            <consortium name="The Broad Institute Genomics Platform"/>
            <person name="Cuomo C."/>
            <person name="de Hoog S."/>
            <person name="Gorbushina A."/>
            <person name="Stielow B."/>
            <person name="Teixiera M."/>
            <person name="Abouelleil A."/>
            <person name="Chapman S.B."/>
            <person name="Priest M."/>
            <person name="Young S.K."/>
            <person name="Wortman J."/>
            <person name="Nusbaum C."/>
            <person name="Birren B."/>
        </authorList>
    </citation>
    <scope>NUCLEOTIDE SEQUENCE [LARGE SCALE GENOMIC DNA]</scope>
    <source>
        <strain evidence="4 5">CBS 102226</strain>
    </source>
</reference>
<keyword evidence="2" id="KW-0521">NADP</keyword>
<dbReference type="RefSeq" id="XP_016632995.1">
    <property type="nucleotide sequence ID" value="XM_016775836.1"/>
</dbReference>
<dbReference type="VEuPathDB" id="FungiDB:Z520_05333"/>
<dbReference type="InterPro" id="IPR008030">
    <property type="entry name" value="NmrA-like"/>
</dbReference>